<dbReference type="GO" id="GO:0007166">
    <property type="term" value="P:cell surface receptor signaling pathway"/>
    <property type="evidence" value="ECO:0007669"/>
    <property type="project" value="InterPro"/>
</dbReference>
<feature type="chain" id="PRO_5043034731" description="G-protein coupled receptors family 2 profile 2 domain-containing protein" evidence="7">
    <location>
        <begin position="21"/>
        <end position="839"/>
    </location>
</feature>
<feature type="transmembrane region" description="Helical" evidence="6">
    <location>
        <begin position="682"/>
        <end position="701"/>
    </location>
</feature>
<evidence type="ECO:0000256" key="5">
    <source>
        <dbReference type="SAM" id="MobiDB-lite"/>
    </source>
</evidence>
<keyword evidence="4 6" id="KW-0472">Membrane</keyword>
<evidence type="ECO:0000256" key="7">
    <source>
        <dbReference type="SAM" id="SignalP"/>
    </source>
</evidence>
<keyword evidence="7" id="KW-0732">Signal</keyword>
<evidence type="ECO:0000313" key="10">
    <source>
        <dbReference type="Proteomes" id="UP001381693"/>
    </source>
</evidence>
<keyword evidence="10" id="KW-1185">Reference proteome</keyword>
<dbReference type="PANTHER" id="PTHR46953">
    <property type="entry name" value="G-PROTEIN COUPLED RECEPTOR MTH-LIKE 1-RELATED"/>
    <property type="match status" value="1"/>
</dbReference>
<dbReference type="Proteomes" id="UP001381693">
    <property type="component" value="Unassembled WGS sequence"/>
</dbReference>
<evidence type="ECO:0000256" key="4">
    <source>
        <dbReference type="ARBA" id="ARBA00023136"/>
    </source>
</evidence>
<evidence type="ECO:0000313" key="9">
    <source>
        <dbReference type="EMBL" id="KAK7069839.1"/>
    </source>
</evidence>
<feature type="region of interest" description="Disordered" evidence="5">
    <location>
        <begin position="800"/>
        <end position="822"/>
    </location>
</feature>
<feature type="domain" description="G-protein coupled receptors family 2 profile 2" evidence="8">
    <location>
        <begin position="450"/>
        <end position="729"/>
    </location>
</feature>
<dbReference type="CDD" id="cd15039">
    <property type="entry name" value="7tmB3_Methuselah-like"/>
    <property type="match status" value="1"/>
</dbReference>
<dbReference type="PROSITE" id="PS50261">
    <property type="entry name" value="G_PROTEIN_RECEP_F2_4"/>
    <property type="match status" value="1"/>
</dbReference>
<accession>A0AAN8WYY5</accession>
<feature type="signal peptide" evidence="7">
    <location>
        <begin position="1"/>
        <end position="20"/>
    </location>
</feature>
<feature type="transmembrane region" description="Helical" evidence="6">
    <location>
        <begin position="516"/>
        <end position="538"/>
    </location>
</feature>
<comment type="subcellular location">
    <subcellularLocation>
        <location evidence="1">Membrane</location>
        <topology evidence="1">Multi-pass membrane protein</topology>
    </subcellularLocation>
</comment>
<gene>
    <name evidence="9" type="ORF">SK128_027820</name>
</gene>
<sequence>MSIYIYHVFIWGVLTSLVVSQGSGNGETNAGTSIYYDEDIASTTEPTQSPEDDEVTTEPILVPQSPFKPELRNNLKHTSETGNSCPKIGTVTNIPNSFIKCQCQGYEVLVDGNCTTYEGDVVVDAEEGFIYTRPRNVSTYTITIRDLICDTEMAEYKEFTKGMFRVRDRGDIILLKPAGDLDGLRIGNYCINHHLEDSGELTWTLKACIPVPYVPKCCPPGSAMKDGSCQSAETPAIFQPPVSAKPFANSIEWPNISHFVSNLTCSKYRLQTELLSYKESHLVSLSNGVHMSWIPDENIGRRNYKRCPDYCVDGIDLHGSVDYYVSYCYTDPYDYHKEICGDGPCLRKCCKKGEVMDANRYACVKYENATFSPPTSRESSNYSIVEGWPLCTPPTKITGNFKIDIYGNFHNADITLDPMEYCVDMFISDHEMEQSGLACLATISVWQKVRSILFPICNVISLIFLAILLLCHLVSPSLLKNGGAHQLCHAVALSLAYGTTFSLSVFNYLFGDDGCIIIAIVMQFGFLATFFWLNVMCFETWRKIRLLKLFRSCKSYPSWVFILYAWGIPLLICVITVIMQYWAPENVFGLVKPNLGVSRCWFHDDLALFIYFYGPIAFLFICNSVLLVLTYMHYNSMLHSYKETHKCLKELGTGITSVSSSSKSSMPARQLTNHVNDYKQRLRLFVLMATCWVTEVLSWKIEPLELWSVTDTLNSLQGFFIFIIFLSNRNKRHILEKKFPSVFRIVRKIKLPTKLRQGLLGSLSSISPVNSIVSKVSKKLSNSTVITNITSSIESSSSAASFNVTSDDEETTRSQSKSQSEVDIVALSYMPIKDPKCDQ</sequence>
<organism evidence="9 10">
    <name type="scientific">Halocaridina rubra</name>
    <name type="common">Hawaiian red shrimp</name>
    <dbReference type="NCBI Taxonomy" id="373956"/>
    <lineage>
        <taxon>Eukaryota</taxon>
        <taxon>Metazoa</taxon>
        <taxon>Ecdysozoa</taxon>
        <taxon>Arthropoda</taxon>
        <taxon>Crustacea</taxon>
        <taxon>Multicrustacea</taxon>
        <taxon>Malacostraca</taxon>
        <taxon>Eumalacostraca</taxon>
        <taxon>Eucarida</taxon>
        <taxon>Decapoda</taxon>
        <taxon>Pleocyemata</taxon>
        <taxon>Caridea</taxon>
        <taxon>Atyoidea</taxon>
        <taxon>Atyidae</taxon>
        <taxon>Halocaridina</taxon>
    </lineage>
</organism>
<dbReference type="GO" id="GO:0016020">
    <property type="term" value="C:membrane"/>
    <property type="evidence" value="ECO:0007669"/>
    <property type="project" value="UniProtKB-SubCell"/>
</dbReference>
<dbReference type="EMBL" id="JAXCGZ010015766">
    <property type="protein sequence ID" value="KAK7069839.1"/>
    <property type="molecule type" value="Genomic_DNA"/>
</dbReference>
<dbReference type="Gene3D" id="1.20.1070.10">
    <property type="entry name" value="Rhodopsin 7-helix transmembrane proteins"/>
    <property type="match status" value="1"/>
</dbReference>
<name>A0AAN8WYY5_HALRR</name>
<evidence type="ECO:0000256" key="1">
    <source>
        <dbReference type="ARBA" id="ARBA00004141"/>
    </source>
</evidence>
<reference evidence="9 10" key="1">
    <citation type="submission" date="2023-11" db="EMBL/GenBank/DDBJ databases">
        <title>Halocaridina rubra genome assembly.</title>
        <authorList>
            <person name="Smith C."/>
        </authorList>
    </citation>
    <scope>NUCLEOTIDE SEQUENCE [LARGE SCALE GENOMIC DNA]</scope>
    <source>
        <strain evidence="9">EP-1</strain>
        <tissue evidence="9">Whole</tissue>
    </source>
</reference>
<protein>
    <recommendedName>
        <fullName evidence="8">G-protein coupled receptors family 2 profile 2 domain-containing protein</fullName>
    </recommendedName>
</protein>
<dbReference type="Pfam" id="PF00002">
    <property type="entry name" value="7tm_2"/>
    <property type="match status" value="1"/>
</dbReference>
<evidence type="ECO:0000256" key="3">
    <source>
        <dbReference type="ARBA" id="ARBA00022989"/>
    </source>
</evidence>
<dbReference type="InterPro" id="IPR052808">
    <property type="entry name" value="GPCR_Mth-like"/>
</dbReference>
<dbReference type="GO" id="GO:0004930">
    <property type="term" value="F:G protein-coupled receptor activity"/>
    <property type="evidence" value="ECO:0007669"/>
    <property type="project" value="InterPro"/>
</dbReference>
<dbReference type="InterPro" id="IPR000832">
    <property type="entry name" value="GPCR_2_secretin-like"/>
</dbReference>
<dbReference type="InterPro" id="IPR017981">
    <property type="entry name" value="GPCR_2-like_7TM"/>
</dbReference>
<keyword evidence="2 6" id="KW-0812">Transmembrane</keyword>
<evidence type="ECO:0000259" key="8">
    <source>
        <dbReference type="PROSITE" id="PS50261"/>
    </source>
</evidence>
<dbReference type="AlphaFoldDB" id="A0AAN8WYY5"/>
<feature type="transmembrane region" description="Helical" evidence="6">
    <location>
        <begin position="452"/>
        <end position="475"/>
    </location>
</feature>
<keyword evidence="3 6" id="KW-1133">Transmembrane helix</keyword>
<evidence type="ECO:0000256" key="2">
    <source>
        <dbReference type="ARBA" id="ARBA00022692"/>
    </source>
</evidence>
<dbReference type="PANTHER" id="PTHR46953:SF1">
    <property type="entry name" value="G-PROTEIN COUPLED RECEPTOR MTH-LIKE 1-RELATED"/>
    <property type="match status" value="1"/>
</dbReference>
<comment type="caution">
    <text evidence="9">The sequence shown here is derived from an EMBL/GenBank/DDBJ whole genome shotgun (WGS) entry which is preliminary data.</text>
</comment>
<feature type="transmembrane region" description="Helical" evidence="6">
    <location>
        <begin position="707"/>
        <end position="728"/>
    </location>
</feature>
<proteinExistence type="predicted"/>
<evidence type="ECO:0000256" key="6">
    <source>
        <dbReference type="SAM" id="Phobius"/>
    </source>
</evidence>
<feature type="transmembrane region" description="Helical" evidence="6">
    <location>
        <begin position="608"/>
        <end position="632"/>
    </location>
</feature>
<feature type="transmembrane region" description="Helical" evidence="6">
    <location>
        <begin position="487"/>
        <end position="510"/>
    </location>
</feature>
<feature type="transmembrane region" description="Helical" evidence="6">
    <location>
        <begin position="559"/>
        <end position="583"/>
    </location>
</feature>